<keyword evidence="2" id="KW-1185">Reference proteome</keyword>
<evidence type="ECO:0000313" key="1">
    <source>
        <dbReference type="EMBL" id="KAL2730688.1"/>
    </source>
</evidence>
<name>A0ABD2BD67_VESSQ</name>
<dbReference type="EMBL" id="JAUDFV010000110">
    <property type="protein sequence ID" value="KAL2730688.1"/>
    <property type="molecule type" value="Genomic_DNA"/>
</dbReference>
<dbReference type="Proteomes" id="UP001607302">
    <property type="component" value="Unassembled WGS sequence"/>
</dbReference>
<dbReference type="AlphaFoldDB" id="A0ABD2BD67"/>
<evidence type="ECO:0000313" key="2">
    <source>
        <dbReference type="Proteomes" id="UP001607302"/>
    </source>
</evidence>
<comment type="caution">
    <text evidence="1">The sequence shown here is derived from an EMBL/GenBank/DDBJ whole genome shotgun (WGS) entry which is preliminary data.</text>
</comment>
<proteinExistence type="predicted"/>
<protein>
    <submittedName>
        <fullName evidence="1">Uncharacterized protein</fullName>
    </submittedName>
</protein>
<reference evidence="1 2" key="1">
    <citation type="journal article" date="2024" name="Ann. Entomol. Soc. Am.">
        <title>Genomic analyses of the southern and eastern yellowjacket wasps (Hymenoptera: Vespidae) reveal evolutionary signatures of social life.</title>
        <authorList>
            <person name="Catto M.A."/>
            <person name="Caine P.B."/>
            <person name="Orr S.E."/>
            <person name="Hunt B.G."/>
            <person name="Goodisman M.A.D."/>
        </authorList>
    </citation>
    <scope>NUCLEOTIDE SEQUENCE [LARGE SCALE GENOMIC DNA]</scope>
    <source>
        <strain evidence="1">233</strain>
        <tissue evidence="1">Head and thorax</tissue>
    </source>
</reference>
<organism evidence="1 2">
    <name type="scientific">Vespula squamosa</name>
    <name type="common">Southern yellow jacket</name>
    <name type="synonym">Wasp</name>
    <dbReference type="NCBI Taxonomy" id="30214"/>
    <lineage>
        <taxon>Eukaryota</taxon>
        <taxon>Metazoa</taxon>
        <taxon>Ecdysozoa</taxon>
        <taxon>Arthropoda</taxon>
        <taxon>Hexapoda</taxon>
        <taxon>Insecta</taxon>
        <taxon>Pterygota</taxon>
        <taxon>Neoptera</taxon>
        <taxon>Endopterygota</taxon>
        <taxon>Hymenoptera</taxon>
        <taxon>Apocrita</taxon>
        <taxon>Aculeata</taxon>
        <taxon>Vespoidea</taxon>
        <taxon>Vespidae</taxon>
        <taxon>Vespinae</taxon>
        <taxon>Vespula</taxon>
    </lineage>
</organism>
<accession>A0ABD2BD67</accession>
<gene>
    <name evidence="1" type="ORF">V1478_005101</name>
</gene>
<sequence>MKYIERFRSTDNVPRKIKQRKTNARIDRRIHRLSKADRFKTVIAVHSEIIPDLNKKIFLLNYP</sequence>